<evidence type="ECO:0000313" key="4">
    <source>
        <dbReference type="Proteomes" id="UP000582837"/>
    </source>
</evidence>
<keyword evidence="4" id="KW-1185">Reference proteome</keyword>
<dbReference type="Proteomes" id="UP000582837">
    <property type="component" value="Unassembled WGS sequence"/>
</dbReference>
<gene>
    <name evidence="3" type="ORF">HNQ61_000495</name>
</gene>
<dbReference type="InterPro" id="IPR050508">
    <property type="entry name" value="Methyltransf_Superfamily"/>
</dbReference>
<dbReference type="AlphaFoldDB" id="A0A841GUQ4"/>
<reference evidence="3 4" key="1">
    <citation type="submission" date="2020-08" db="EMBL/GenBank/DDBJ databases">
        <title>Genomic Encyclopedia of Type Strains, Phase IV (KMG-IV): sequencing the most valuable type-strain genomes for metagenomic binning, comparative biology and taxonomic classification.</title>
        <authorList>
            <person name="Goeker M."/>
        </authorList>
    </citation>
    <scope>NUCLEOTIDE SEQUENCE [LARGE SCALE GENOMIC DNA]</scope>
    <source>
        <strain evidence="3 4">DSM 29007</strain>
    </source>
</reference>
<evidence type="ECO:0000259" key="2">
    <source>
        <dbReference type="Pfam" id="PF13649"/>
    </source>
</evidence>
<sequence>MTTIPADHAPSREDVRASYDRVAEEYARRIAGELAHKPLDRTLLDAFAGRVRGAGPVVDAGCGPGHVTRYLADRGVEASGLDLSPGMVDQARALHPDVPFRVGDVTALDAEKGAWAGAVAYYSLIHLPRPVVVRALRELARVLRPGAPLFIGFHAGSETRHMDEWWGQPVRLDFVFFSVGEMTGYLRQAGFTVEQVTERSAYPDVEAPTRRAYILATNAPATAPSAAADPAERPTPAGAG</sequence>
<dbReference type="GO" id="GO:0008168">
    <property type="term" value="F:methyltransferase activity"/>
    <property type="evidence" value="ECO:0007669"/>
    <property type="project" value="UniProtKB-KW"/>
</dbReference>
<protein>
    <submittedName>
        <fullName evidence="3">SAM-dependent methyltransferase</fullName>
    </submittedName>
</protein>
<dbReference type="Pfam" id="PF13649">
    <property type="entry name" value="Methyltransf_25"/>
    <property type="match status" value="1"/>
</dbReference>
<dbReference type="InterPro" id="IPR029063">
    <property type="entry name" value="SAM-dependent_MTases_sf"/>
</dbReference>
<dbReference type="SUPFAM" id="SSF53335">
    <property type="entry name" value="S-adenosyl-L-methionine-dependent methyltransferases"/>
    <property type="match status" value="1"/>
</dbReference>
<evidence type="ECO:0000313" key="3">
    <source>
        <dbReference type="EMBL" id="MBB6068884.1"/>
    </source>
</evidence>
<accession>A0A841GUQ4</accession>
<comment type="caution">
    <text evidence="3">The sequence shown here is derived from an EMBL/GenBank/DDBJ whole genome shotgun (WGS) entry which is preliminary data.</text>
</comment>
<feature type="domain" description="Methyltransferase" evidence="2">
    <location>
        <begin position="57"/>
        <end position="146"/>
    </location>
</feature>
<dbReference type="PANTHER" id="PTHR42912">
    <property type="entry name" value="METHYLTRANSFERASE"/>
    <property type="match status" value="1"/>
</dbReference>
<dbReference type="GO" id="GO:0032259">
    <property type="term" value="P:methylation"/>
    <property type="evidence" value="ECO:0007669"/>
    <property type="project" value="UniProtKB-KW"/>
</dbReference>
<dbReference type="Gene3D" id="3.40.50.150">
    <property type="entry name" value="Vaccinia Virus protein VP39"/>
    <property type="match status" value="1"/>
</dbReference>
<proteinExistence type="predicted"/>
<dbReference type="RefSeq" id="WP_170031344.1">
    <property type="nucleotide sequence ID" value="NZ_JABDTL010000001.1"/>
</dbReference>
<keyword evidence="3" id="KW-0808">Transferase</keyword>
<dbReference type="InterPro" id="IPR041698">
    <property type="entry name" value="Methyltransf_25"/>
</dbReference>
<dbReference type="EMBL" id="JACHIA010000001">
    <property type="protein sequence ID" value="MBB6068884.1"/>
    <property type="molecule type" value="Genomic_DNA"/>
</dbReference>
<evidence type="ECO:0000256" key="1">
    <source>
        <dbReference type="SAM" id="MobiDB-lite"/>
    </source>
</evidence>
<name>A0A841GUQ4_9BACT</name>
<feature type="region of interest" description="Disordered" evidence="1">
    <location>
        <begin position="221"/>
        <end position="240"/>
    </location>
</feature>
<keyword evidence="3" id="KW-0489">Methyltransferase</keyword>
<dbReference type="CDD" id="cd02440">
    <property type="entry name" value="AdoMet_MTases"/>
    <property type="match status" value="1"/>
</dbReference>
<organism evidence="3 4">
    <name type="scientific">Longimicrobium terrae</name>
    <dbReference type="NCBI Taxonomy" id="1639882"/>
    <lineage>
        <taxon>Bacteria</taxon>
        <taxon>Pseudomonadati</taxon>
        <taxon>Gemmatimonadota</taxon>
        <taxon>Longimicrobiia</taxon>
        <taxon>Longimicrobiales</taxon>
        <taxon>Longimicrobiaceae</taxon>
        <taxon>Longimicrobium</taxon>
    </lineage>
</organism>